<proteinExistence type="predicted"/>
<keyword evidence="2" id="KW-1185">Reference proteome</keyword>
<dbReference type="RefSeq" id="XP_037221047.1">
    <property type="nucleotide sequence ID" value="XM_037363126.1"/>
</dbReference>
<sequence length="168" mass="19139">MPMHEYTFDSAHILQNALRDTYLARVYTTRTTSEAPFSRQQTVLEHQPTSTEAVIDWQAKTFRIGTGAGTTKSVDSLKRSPTFSTSRYWRWGTGEEYKVKYSDGSWTVSSSTGALIASLSSATEHIIRQNLNSLPVLRLARTVADETQRQFLILLLLYSETRRIERQT</sequence>
<evidence type="ECO:0000313" key="2">
    <source>
        <dbReference type="Proteomes" id="UP000636479"/>
    </source>
</evidence>
<reference evidence="1" key="1">
    <citation type="submission" date="2020-05" db="EMBL/GenBank/DDBJ databases">
        <title>Mycena genomes resolve the evolution of fungal bioluminescence.</title>
        <authorList>
            <person name="Tsai I.J."/>
        </authorList>
    </citation>
    <scope>NUCLEOTIDE SEQUENCE</scope>
    <source>
        <strain evidence="1">171206Taipei</strain>
    </source>
</reference>
<dbReference type="Proteomes" id="UP000636479">
    <property type="component" value="Unassembled WGS sequence"/>
</dbReference>
<accession>A0A8H6SUB7</accession>
<protein>
    <submittedName>
        <fullName evidence="1">Uncharacterized protein</fullName>
    </submittedName>
</protein>
<evidence type="ECO:0000313" key="1">
    <source>
        <dbReference type="EMBL" id="KAF7304075.1"/>
    </source>
</evidence>
<gene>
    <name evidence="1" type="ORF">MIND_00639000</name>
</gene>
<dbReference type="OrthoDB" id="3024397at2759"/>
<name>A0A8H6SUB7_9AGAR</name>
<dbReference type="EMBL" id="JACAZF010000005">
    <property type="protein sequence ID" value="KAF7304075.1"/>
    <property type="molecule type" value="Genomic_DNA"/>
</dbReference>
<comment type="caution">
    <text evidence="1">The sequence shown here is derived from an EMBL/GenBank/DDBJ whole genome shotgun (WGS) entry which is preliminary data.</text>
</comment>
<dbReference type="AlphaFoldDB" id="A0A8H6SUB7"/>
<organism evidence="1 2">
    <name type="scientific">Mycena indigotica</name>
    <dbReference type="NCBI Taxonomy" id="2126181"/>
    <lineage>
        <taxon>Eukaryota</taxon>
        <taxon>Fungi</taxon>
        <taxon>Dikarya</taxon>
        <taxon>Basidiomycota</taxon>
        <taxon>Agaricomycotina</taxon>
        <taxon>Agaricomycetes</taxon>
        <taxon>Agaricomycetidae</taxon>
        <taxon>Agaricales</taxon>
        <taxon>Marasmiineae</taxon>
        <taxon>Mycenaceae</taxon>
        <taxon>Mycena</taxon>
    </lineage>
</organism>
<dbReference type="GeneID" id="59345642"/>